<dbReference type="RefSeq" id="WP_222580277.1">
    <property type="nucleotide sequence ID" value="NZ_JAHVHU010000010.1"/>
</dbReference>
<evidence type="ECO:0000313" key="1">
    <source>
        <dbReference type="EMBL" id="MBY5958737.1"/>
    </source>
</evidence>
<organism evidence="1 2">
    <name type="scientific">Membranihabitans marinus</name>
    <dbReference type="NCBI Taxonomy" id="1227546"/>
    <lineage>
        <taxon>Bacteria</taxon>
        <taxon>Pseudomonadati</taxon>
        <taxon>Bacteroidota</taxon>
        <taxon>Saprospiria</taxon>
        <taxon>Saprospirales</taxon>
        <taxon>Saprospiraceae</taxon>
        <taxon>Membranihabitans</taxon>
    </lineage>
</organism>
<dbReference type="AlphaFoldDB" id="A0A953L7H7"/>
<keyword evidence="2" id="KW-1185">Reference proteome</keyword>
<proteinExistence type="predicted"/>
<accession>A0A953L7H7</accession>
<name>A0A953L7H7_9BACT</name>
<evidence type="ECO:0000313" key="2">
    <source>
        <dbReference type="Proteomes" id="UP000753961"/>
    </source>
</evidence>
<gene>
    <name evidence="1" type="ORF">KUV50_11365</name>
</gene>
<comment type="caution">
    <text evidence="1">The sequence shown here is derived from an EMBL/GenBank/DDBJ whole genome shotgun (WGS) entry which is preliminary data.</text>
</comment>
<dbReference type="InterPro" id="IPR007433">
    <property type="entry name" value="DUF481"/>
</dbReference>
<protein>
    <submittedName>
        <fullName evidence="1">DUF481 domain-containing protein</fullName>
    </submittedName>
</protein>
<dbReference type="Proteomes" id="UP000753961">
    <property type="component" value="Unassembled WGS sequence"/>
</dbReference>
<dbReference type="EMBL" id="JAHVHU010000010">
    <property type="protein sequence ID" value="MBY5958737.1"/>
    <property type="molecule type" value="Genomic_DNA"/>
</dbReference>
<reference evidence="1" key="1">
    <citation type="submission" date="2021-06" db="EMBL/GenBank/DDBJ databases">
        <title>44 bacteria genomes isolated from Dapeng, Shenzhen.</title>
        <authorList>
            <person name="Zheng W."/>
            <person name="Yu S."/>
            <person name="Huang Y."/>
        </authorList>
    </citation>
    <scope>NUCLEOTIDE SEQUENCE</scope>
    <source>
        <strain evidence="1">DP5N28-2</strain>
    </source>
</reference>
<dbReference type="Pfam" id="PF04338">
    <property type="entry name" value="DUF481"/>
    <property type="match status" value="1"/>
</dbReference>
<sequence length="239" mass="27872">MVQTIAFTQIVNVETLRKQTDTTGFAGNIALNGSYLDNEKIIYSLGIQSHIQHKWQRDILILVGDYKINKSEEVAFQNAAFLHLRYSHEFTDLLRWESFTQIQHNKIARLDFRILAGSGLRLKLVGENSFRMYLGILPMYEYEQIKNDDQDINTNVRLSNYLSMTFQINDHTQLYSTSYYQPALGKISDYRFFNEQKLKVGLNENLLLTVSSVYTWDNRPPEDAPGRTFQIKTGLEYNF</sequence>